<dbReference type="InterPro" id="IPR018378">
    <property type="entry name" value="C-type_lectin_CS"/>
</dbReference>
<dbReference type="PROSITE" id="PS50041">
    <property type="entry name" value="C_TYPE_LECTIN_2"/>
    <property type="match status" value="1"/>
</dbReference>
<dbReference type="PROSITE" id="PS00615">
    <property type="entry name" value="C_TYPE_LECTIN_1"/>
    <property type="match status" value="1"/>
</dbReference>
<dbReference type="SUPFAM" id="SSF56436">
    <property type="entry name" value="C-type lectin-like"/>
    <property type="match status" value="1"/>
</dbReference>
<dbReference type="PANTHER" id="PTHR45784:SF8">
    <property type="entry name" value="C-TYPE MANNOSE RECEPTOR 2-RELATED"/>
    <property type="match status" value="1"/>
</dbReference>
<evidence type="ECO:0000313" key="4">
    <source>
        <dbReference type="Proteomes" id="UP001187343"/>
    </source>
</evidence>
<name>A0AA88TU16_9TELE</name>
<evidence type="ECO:0000259" key="2">
    <source>
        <dbReference type="PROSITE" id="PS50041"/>
    </source>
</evidence>
<dbReference type="AlphaFoldDB" id="A0AA88TU16"/>
<keyword evidence="1" id="KW-1015">Disulfide bond</keyword>
<dbReference type="InterPro" id="IPR016187">
    <property type="entry name" value="CTDL_fold"/>
</dbReference>
<evidence type="ECO:0000256" key="1">
    <source>
        <dbReference type="ARBA" id="ARBA00023157"/>
    </source>
</evidence>
<feature type="domain" description="C-type lectin" evidence="2">
    <location>
        <begin position="107"/>
        <end position="218"/>
    </location>
</feature>
<keyword evidence="4" id="KW-1185">Reference proteome</keyword>
<comment type="caution">
    <text evidence="3">The sequence shown here is derived from an EMBL/GenBank/DDBJ whole genome shotgun (WGS) entry which is preliminary data.</text>
</comment>
<sequence length="218" mass="25619">MKEVMTITLEPVPPEYYQQPSTEANTEINSRSGRLPAGFVISVFPRDLQTRLDNKEPRQKSSKDRHRNRVLHEAMIEHTMRSLDTRQSENRRKLQEPVTDQCQGSLLSLTVFILVKEKKTWEKALQYCRTHHTDLASITTERQLELIKNETRESQTESVWTGLRYLVGQWFWVRNMTLGIQTPLPECPTQPYRCGAHNTKTDKWENRDCDEKLNFLCN</sequence>
<protein>
    <recommendedName>
        <fullName evidence="2">C-type lectin domain-containing protein</fullName>
    </recommendedName>
</protein>
<dbReference type="InterPro" id="IPR016186">
    <property type="entry name" value="C-type_lectin-like/link_sf"/>
</dbReference>
<dbReference type="EMBL" id="JAUYZG010000004">
    <property type="protein sequence ID" value="KAK2908971.1"/>
    <property type="molecule type" value="Genomic_DNA"/>
</dbReference>
<dbReference type="Proteomes" id="UP001187343">
    <property type="component" value="Unassembled WGS sequence"/>
</dbReference>
<dbReference type="PANTHER" id="PTHR45784">
    <property type="entry name" value="C-TYPE LECTIN DOMAIN FAMILY 20 MEMBER A-RELATED"/>
    <property type="match status" value="1"/>
</dbReference>
<organism evidence="3 4">
    <name type="scientific">Cirrhinus molitorella</name>
    <name type="common">mud carp</name>
    <dbReference type="NCBI Taxonomy" id="172907"/>
    <lineage>
        <taxon>Eukaryota</taxon>
        <taxon>Metazoa</taxon>
        <taxon>Chordata</taxon>
        <taxon>Craniata</taxon>
        <taxon>Vertebrata</taxon>
        <taxon>Euteleostomi</taxon>
        <taxon>Actinopterygii</taxon>
        <taxon>Neopterygii</taxon>
        <taxon>Teleostei</taxon>
        <taxon>Ostariophysi</taxon>
        <taxon>Cypriniformes</taxon>
        <taxon>Cyprinidae</taxon>
        <taxon>Labeoninae</taxon>
        <taxon>Labeonini</taxon>
        <taxon>Cirrhinus</taxon>
    </lineage>
</organism>
<dbReference type="SMART" id="SM00034">
    <property type="entry name" value="CLECT"/>
    <property type="match status" value="1"/>
</dbReference>
<dbReference type="Pfam" id="PF00059">
    <property type="entry name" value="Lectin_C"/>
    <property type="match status" value="1"/>
</dbReference>
<proteinExistence type="predicted"/>
<gene>
    <name evidence="3" type="ORF">Q8A67_004808</name>
</gene>
<dbReference type="Gene3D" id="3.10.100.10">
    <property type="entry name" value="Mannose-Binding Protein A, subunit A"/>
    <property type="match status" value="1"/>
</dbReference>
<accession>A0AA88TU16</accession>
<dbReference type="CDD" id="cd00037">
    <property type="entry name" value="CLECT"/>
    <property type="match status" value="1"/>
</dbReference>
<evidence type="ECO:0000313" key="3">
    <source>
        <dbReference type="EMBL" id="KAK2908971.1"/>
    </source>
</evidence>
<reference evidence="3" key="1">
    <citation type="submission" date="2023-08" db="EMBL/GenBank/DDBJ databases">
        <title>Chromosome-level Genome Assembly of mud carp (Cirrhinus molitorella).</title>
        <authorList>
            <person name="Liu H."/>
        </authorList>
    </citation>
    <scope>NUCLEOTIDE SEQUENCE</scope>
    <source>
        <strain evidence="3">Prfri</strain>
        <tissue evidence="3">Muscle</tissue>
    </source>
</reference>
<dbReference type="InterPro" id="IPR001304">
    <property type="entry name" value="C-type_lectin-like"/>
</dbReference>